<protein>
    <recommendedName>
        <fullName evidence="15">G-protein coupled receptors family 1 profile domain-containing protein</fullName>
    </recommendedName>
</protein>
<keyword evidence="5 14" id="KW-1133">Transmembrane helix</keyword>
<comment type="subcellular location">
    <subcellularLocation>
        <location evidence="1">Cell membrane</location>
        <topology evidence="1">Multi-pass membrane protein</topology>
    </subcellularLocation>
</comment>
<dbReference type="GO" id="GO:0006935">
    <property type="term" value="P:chemotaxis"/>
    <property type="evidence" value="ECO:0007669"/>
    <property type="project" value="UniProtKB-KW"/>
</dbReference>
<dbReference type="InterPro" id="IPR000826">
    <property type="entry name" value="Formyl_rcpt-rel"/>
</dbReference>
<dbReference type="Proteomes" id="UP000314983">
    <property type="component" value="Chromosome 5"/>
</dbReference>
<evidence type="ECO:0000256" key="13">
    <source>
        <dbReference type="RuleBase" id="RU000688"/>
    </source>
</evidence>
<reference evidence="16" key="3">
    <citation type="submission" date="2020-05" db="EMBL/GenBank/DDBJ databases">
        <title>Electrophorus electricus (electric eel) genome, fEleEle1, primary haplotype.</title>
        <authorList>
            <person name="Myers G."/>
            <person name="Meyer A."/>
            <person name="Fedrigo O."/>
            <person name="Formenti G."/>
            <person name="Rhie A."/>
            <person name="Tracey A."/>
            <person name="Sims Y."/>
            <person name="Jarvis E.D."/>
        </authorList>
    </citation>
    <scope>NUCLEOTIDE SEQUENCE [LARGE SCALE GENOMIC DNA]</scope>
</reference>
<sequence>MNPIKEIQNYYDYDYPDTTDTPTVSSPSCRDTMCVILATANVIIFVLGVTGNGLVMWIAGFSMKKSVNTTWHLSLAMSHFLFCAFLPFYVIYMVKDNWVFGFFLCKLQSFIMFINMFSSIFLLLIISVDRCVVIMFPVWAQNQRSVKTASVIVMLAWIVSALLSTPSAIYRNIKEDHMTTIKTCYYRYTDVKNQDHIAIVVCQFIFGFVIPFLVIVTCYAVISRKLKTNQMAKSKKPFRIMTVLIVCFFICWFPFHTVAFMELDTKYHSLVPTGQNIAAALATANSFMNPFLYAFMGKDFKRNFYAILSKIERTSITKLYNHFTHTL</sequence>
<evidence type="ECO:0000256" key="10">
    <source>
        <dbReference type="ARBA" id="ARBA00023180"/>
    </source>
</evidence>
<dbReference type="PROSITE" id="PS50262">
    <property type="entry name" value="G_PROTEIN_RECEP_F1_2"/>
    <property type="match status" value="1"/>
</dbReference>
<comment type="similarity">
    <text evidence="13">Belongs to the G-protein coupled receptor 1 family.</text>
</comment>
<feature type="domain" description="G-protein coupled receptors family 1 profile" evidence="15">
    <location>
        <begin position="51"/>
        <end position="293"/>
    </location>
</feature>
<feature type="transmembrane region" description="Helical" evidence="14">
    <location>
        <begin position="273"/>
        <end position="295"/>
    </location>
</feature>
<dbReference type="PRINTS" id="PR00526">
    <property type="entry name" value="FMETLEUPHER"/>
</dbReference>
<dbReference type="Pfam" id="PF00001">
    <property type="entry name" value="7tm_1"/>
    <property type="match status" value="1"/>
</dbReference>
<dbReference type="GO" id="GO:0004875">
    <property type="term" value="F:complement receptor activity"/>
    <property type="evidence" value="ECO:0007669"/>
    <property type="project" value="TreeGrafter"/>
</dbReference>
<evidence type="ECO:0000256" key="8">
    <source>
        <dbReference type="ARBA" id="ARBA00023157"/>
    </source>
</evidence>
<dbReference type="GO" id="GO:0004930">
    <property type="term" value="F:G protein-coupled receptor activity"/>
    <property type="evidence" value="ECO:0007669"/>
    <property type="project" value="UniProtKB-KW"/>
</dbReference>
<comment type="similarity">
    <text evidence="12">Belongs to the chemokine-like receptor (CMKLR) family.</text>
</comment>
<dbReference type="Gene3D" id="1.20.1070.10">
    <property type="entry name" value="Rhodopsin 7-helix transmembrane proteins"/>
    <property type="match status" value="1"/>
</dbReference>
<keyword evidence="17" id="KW-1185">Reference proteome</keyword>
<feature type="transmembrane region" description="Helical" evidence="14">
    <location>
        <begin position="98"/>
        <end position="128"/>
    </location>
</feature>
<dbReference type="GeneTree" id="ENSGT01020000230438"/>
<gene>
    <name evidence="16" type="primary">CMKLR1</name>
</gene>
<dbReference type="SUPFAM" id="SSF81321">
    <property type="entry name" value="Family A G protein-coupled receptor-like"/>
    <property type="match status" value="1"/>
</dbReference>
<evidence type="ECO:0000313" key="16">
    <source>
        <dbReference type="Ensembl" id="ENSEEEP00000003909.2"/>
    </source>
</evidence>
<keyword evidence="7 14" id="KW-0472">Membrane</keyword>
<evidence type="ECO:0000259" key="15">
    <source>
        <dbReference type="PROSITE" id="PS50262"/>
    </source>
</evidence>
<keyword evidence="8" id="KW-1015">Disulfide bond</keyword>
<dbReference type="GO" id="GO:0007200">
    <property type="term" value="P:phospholipase C-activating G protein-coupled receptor signaling pathway"/>
    <property type="evidence" value="ECO:0007669"/>
    <property type="project" value="TreeGrafter"/>
</dbReference>
<keyword evidence="10" id="KW-0325">Glycoprotein</keyword>
<keyword evidence="4 13" id="KW-0812">Transmembrane</keyword>
<evidence type="ECO:0000256" key="1">
    <source>
        <dbReference type="ARBA" id="ARBA00004651"/>
    </source>
</evidence>
<accession>A0A4W4DYH0</accession>
<dbReference type="InterPro" id="IPR017452">
    <property type="entry name" value="GPCR_Rhodpsn_7TM"/>
</dbReference>
<evidence type="ECO:0000256" key="11">
    <source>
        <dbReference type="ARBA" id="ARBA00023224"/>
    </source>
</evidence>
<dbReference type="CDD" id="cd14974">
    <property type="entry name" value="7tmA_Anaphylatoxin_R-like"/>
    <property type="match status" value="1"/>
</dbReference>
<evidence type="ECO:0000256" key="5">
    <source>
        <dbReference type="ARBA" id="ARBA00022989"/>
    </source>
</evidence>
<dbReference type="GO" id="GO:0005886">
    <property type="term" value="C:plasma membrane"/>
    <property type="evidence" value="ECO:0007669"/>
    <property type="project" value="UniProtKB-SubCell"/>
</dbReference>
<dbReference type="AlphaFoldDB" id="A0A4W4DYH0"/>
<dbReference type="STRING" id="8005.ENSEEEP00000003909"/>
<dbReference type="GO" id="GO:0007204">
    <property type="term" value="P:positive regulation of cytosolic calcium ion concentration"/>
    <property type="evidence" value="ECO:0007669"/>
    <property type="project" value="TreeGrafter"/>
</dbReference>
<feature type="transmembrane region" description="Helical" evidence="14">
    <location>
        <begin position="149"/>
        <end position="170"/>
    </location>
</feature>
<keyword evidence="3" id="KW-0145">Chemotaxis</keyword>
<dbReference type="OMA" id="HIATKEW"/>
<keyword evidence="9 13" id="KW-0675">Receptor</keyword>
<evidence type="ECO:0000256" key="6">
    <source>
        <dbReference type="ARBA" id="ARBA00023040"/>
    </source>
</evidence>
<keyword evidence="6 13" id="KW-0297">G-protein coupled receptor</keyword>
<name>A0A4W4DYH0_ELEEL</name>
<evidence type="ECO:0000256" key="14">
    <source>
        <dbReference type="SAM" id="Phobius"/>
    </source>
</evidence>
<proteinExistence type="inferred from homology"/>
<evidence type="ECO:0000313" key="17">
    <source>
        <dbReference type="Proteomes" id="UP000314983"/>
    </source>
</evidence>
<dbReference type="FunFam" id="1.20.1070.10:FF:000034">
    <property type="entry name" value="G-protein coupled receptor 1"/>
    <property type="match status" value="1"/>
</dbReference>
<evidence type="ECO:0000256" key="9">
    <source>
        <dbReference type="ARBA" id="ARBA00023170"/>
    </source>
</evidence>
<evidence type="ECO:0000256" key="7">
    <source>
        <dbReference type="ARBA" id="ARBA00023136"/>
    </source>
</evidence>
<evidence type="ECO:0000256" key="4">
    <source>
        <dbReference type="ARBA" id="ARBA00022692"/>
    </source>
</evidence>
<dbReference type="PANTHER" id="PTHR24225:SF0">
    <property type="entry name" value="N-FORMYL PEPTIDE RECEPTOR 2"/>
    <property type="match status" value="1"/>
</dbReference>
<feature type="transmembrane region" description="Helical" evidence="14">
    <location>
        <begin position="35"/>
        <end position="59"/>
    </location>
</feature>
<reference evidence="16" key="5">
    <citation type="submission" date="2025-09" db="UniProtKB">
        <authorList>
            <consortium name="Ensembl"/>
        </authorList>
    </citation>
    <scope>IDENTIFICATION</scope>
</reference>
<evidence type="ECO:0000256" key="2">
    <source>
        <dbReference type="ARBA" id="ARBA00022475"/>
    </source>
</evidence>
<evidence type="ECO:0000256" key="12">
    <source>
        <dbReference type="ARBA" id="ARBA00025736"/>
    </source>
</evidence>
<dbReference type="PANTHER" id="PTHR24225">
    <property type="entry name" value="CHEMOTACTIC RECEPTOR"/>
    <property type="match status" value="1"/>
</dbReference>
<dbReference type="PROSITE" id="PS00237">
    <property type="entry name" value="G_PROTEIN_RECEP_F1_1"/>
    <property type="match status" value="1"/>
</dbReference>
<keyword evidence="11 13" id="KW-0807">Transducer</keyword>
<feature type="transmembrane region" description="Helical" evidence="14">
    <location>
        <begin position="71"/>
        <end position="92"/>
    </location>
</feature>
<organism evidence="16 17">
    <name type="scientific">Electrophorus electricus</name>
    <name type="common">Electric eel</name>
    <name type="synonym">Gymnotus electricus</name>
    <dbReference type="NCBI Taxonomy" id="8005"/>
    <lineage>
        <taxon>Eukaryota</taxon>
        <taxon>Metazoa</taxon>
        <taxon>Chordata</taxon>
        <taxon>Craniata</taxon>
        <taxon>Vertebrata</taxon>
        <taxon>Euteleostomi</taxon>
        <taxon>Actinopterygii</taxon>
        <taxon>Neopterygii</taxon>
        <taxon>Teleostei</taxon>
        <taxon>Ostariophysi</taxon>
        <taxon>Gymnotiformes</taxon>
        <taxon>Gymnotoidei</taxon>
        <taxon>Gymnotidae</taxon>
        <taxon>Electrophorus</taxon>
    </lineage>
</organism>
<feature type="transmembrane region" description="Helical" evidence="14">
    <location>
        <begin position="243"/>
        <end position="261"/>
    </location>
</feature>
<reference evidence="17" key="1">
    <citation type="journal article" date="2014" name="Science">
        <title>Nonhuman genetics. Genomic basis for the convergent evolution of electric organs.</title>
        <authorList>
            <person name="Gallant J.R."/>
            <person name="Traeger L.L."/>
            <person name="Volkening J.D."/>
            <person name="Moffett H."/>
            <person name="Chen P.H."/>
            <person name="Novina C.D."/>
            <person name="Phillips G.N.Jr."/>
            <person name="Anand R."/>
            <person name="Wells G.B."/>
            <person name="Pinch M."/>
            <person name="Guth R."/>
            <person name="Unguez G.A."/>
            <person name="Albert J.S."/>
            <person name="Zakon H.H."/>
            <person name="Samanta M.P."/>
            <person name="Sussman M.R."/>
        </authorList>
    </citation>
    <scope>NUCLEOTIDE SEQUENCE [LARGE SCALE GENOMIC DNA]</scope>
</reference>
<dbReference type="InterPro" id="IPR000276">
    <property type="entry name" value="GPCR_Rhodpsn"/>
</dbReference>
<keyword evidence="2" id="KW-1003">Cell membrane</keyword>
<dbReference type="GO" id="GO:0006954">
    <property type="term" value="P:inflammatory response"/>
    <property type="evidence" value="ECO:0007669"/>
    <property type="project" value="TreeGrafter"/>
</dbReference>
<dbReference type="PRINTS" id="PR00237">
    <property type="entry name" value="GPCRRHODOPSN"/>
</dbReference>
<reference evidence="16" key="4">
    <citation type="submission" date="2025-08" db="UniProtKB">
        <authorList>
            <consortium name="Ensembl"/>
        </authorList>
    </citation>
    <scope>IDENTIFICATION</scope>
</reference>
<feature type="transmembrane region" description="Helical" evidence="14">
    <location>
        <begin position="197"/>
        <end position="222"/>
    </location>
</feature>
<evidence type="ECO:0000256" key="3">
    <source>
        <dbReference type="ARBA" id="ARBA00022500"/>
    </source>
</evidence>
<dbReference type="Ensembl" id="ENSEEET00000003963.2">
    <property type="protein sequence ID" value="ENSEEEP00000003909.2"/>
    <property type="gene ID" value="ENSEEEG00000002089.2"/>
</dbReference>
<reference evidence="17" key="2">
    <citation type="journal article" date="2017" name="Sci. Adv.">
        <title>A tail of two voltages: Proteomic comparison of the three electric organs of the electric eel.</title>
        <authorList>
            <person name="Traeger L.L."/>
            <person name="Sabat G."/>
            <person name="Barrett-Wilt G.A."/>
            <person name="Wells G.B."/>
            <person name="Sussman M.R."/>
        </authorList>
    </citation>
    <scope>NUCLEOTIDE SEQUENCE [LARGE SCALE GENOMIC DNA]</scope>
</reference>